<gene>
    <name evidence="3" type="ORF">ES288_D09G106400v1</name>
</gene>
<dbReference type="GO" id="GO:0047617">
    <property type="term" value="F:fatty acyl-CoA hydrolase activity"/>
    <property type="evidence" value="ECO:0007669"/>
    <property type="project" value="InterPro"/>
</dbReference>
<dbReference type="EMBL" id="CM017709">
    <property type="protein sequence ID" value="TYG53395.1"/>
    <property type="molecule type" value="Genomic_DNA"/>
</dbReference>
<evidence type="ECO:0000259" key="2">
    <source>
        <dbReference type="Pfam" id="PF03061"/>
    </source>
</evidence>
<organism evidence="3 4">
    <name type="scientific">Gossypium darwinii</name>
    <name type="common">Darwin's cotton</name>
    <name type="synonym">Gossypium barbadense var. darwinii</name>
    <dbReference type="NCBI Taxonomy" id="34276"/>
    <lineage>
        <taxon>Eukaryota</taxon>
        <taxon>Viridiplantae</taxon>
        <taxon>Streptophyta</taxon>
        <taxon>Embryophyta</taxon>
        <taxon>Tracheophyta</taxon>
        <taxon>Spermatophyta</taxon>
        <taxon>Magnoliopsida</taxon>
        <taxon>eudicotyledons</taxon>
        <taxon>Gunneridae</taxon>
        <taxon>Pentapetalae</taxon>
        <taxon>rosids</taxon>
        <taxon>malvids</taxon>
        <taxon>Malvales</taxon>
        <taxon>Malvaceae</taxon>
        <taxon>Malvoideae</taxon>
        <taxon>Gossypium</taxon>
    </lineage>
</organism>
<dbReference type="Proteomes" id="UP000323506">
    <property type="component" value="Chromosome D09"/>
</dbReference>
<dbReference type="InterPro" id="IPR006683">
    <property type="entry name" value="Thioestr_dom"/>
</dbReference>
<dbReference type="SUPFAM" id="SSF54637">
    <property type="entry name" value="Thioesterase/thiol ester dehydrase-isomerase"/>
    <property type="match status" value="1"/>
</dbReference>
<evidence type="ECO:0000256" key="1">
    <source>
        <dbReference type="ARBA" id="ARBA00008324"/>
    </source>
</evidence>
<reference evidence="3 4" key="1">
    <citation type="submission" date="2019-06" db="EMBL/GenBank/DDBJ databases">
        <title>WGS assembly of Gossypium darwinii.</title>
        <authorList>
            <person name="Chen Z.J."/>
            <person name="Sreedasyam A."/>
            <person name="Ando A."/>
            <person name="Song Q."/>
            <person name="De L."/>
            <person name="Hulse-Kemp A."/>
            <person name="Ding M."/>
            <person name="Ye W."/>
            <person name="Kirkbride R."/>
            <person name="Jenkins J."/>
            <person name="Plott C."/>
            <person name="Lovell J."/>
            <person name="Lin Y.-M."/>
            <person name="Vaughn R."/>
            <person name="Liu B."/>
            <person name="Li W."/>
            <person name="Simpson S."/>
            <person name="Scheffler B."/>
            <person name="Saski C."/>
            <person name="Grover C."/>
            <person name="Hu G."/>
            <person name="Conover J."/>
            <person name="Carlson J."/>
            <person name="Shu S."/>
            <person name="Boston L."/>
            <person name="Williams M."/>
            <person name="Peterson D."/>
            <person name="Mcgee K."/>
            <person name="Jones D."/>
            <person name="Wendel J."/>
            <person name="Stelly D."/>
            <person name="Grimwood J."/>
            <person name="Schmutz J."/>
        </authorList>
    </citation>
    <scope>NUCLEOTIDE SEQUENCE [LARGE SCALE GENOMIC DNA]</scope>
    <source>
        <strain evidence="3">1808015.09</strain>
    </source>
</reference>
<feature type="domain" description="Thioesterase" evidence="2">
    <location>
        <begin position="87"/>
        <end position="161"/>
    </location>
</feature>
<dbReference type="Gene3D" id="3.10.129.10">
    <property type="entry name" value="Hotdog Thioesterase"/>
    <property type="match status" value="1"/>
</dbReference>
<evidence type="ECO:0000313" key="3">
    <source>
        <dbReference type="EMBL" id="TYG53395.1"/>
    </source>
</evidence>
<proteinExistence type="inferred from homology"/>
<dbReference type="Pfam" id="PF03061">
    <property type="entry name" value="4HBT"/>
    <property type="match status" value="1"/>
</dbReference>
<dbReference type="PANTHER" id="PTHR21660:SF46">
    <property type="entry name" value="SUPERFAMILY PROTEIN, PUTATIVE-RELATED"/>
    <property type="match status" value="1"/>
</dbReference>
<evidence type="ECO:0000313" key="4">
    <source>
        <dbReference type="Proteomes" id="UP000323506"/>
    </source>
</evidence>
<dbReference type="InterPro" id="IPR029069">
    <property type="entry name" value="HotDog_dom_sf"/>
</dbReference>
<comment type="similarity">
    <text evidence="1">Belongs to the thioesterase PaaI family.</text>
</comment>
<name>A0A5D2BAS5_GOSDA</name>
<dbReference type="PANTHER" id="PTHR21660">
    <property type="entry name" value="THIOESTERASE SUPERFAMILY MEMBER-RELATED"/>
    <property type="match status" value="1"/>
</dbReference>
<keyword evidence="4" id="KW-1185">Reference proteome</keyword>
<sequence>MGRTGNLVDIATKMHYEGSKRKLKESQNMEGGDSLKKSLALLHGVINGKIGHGLEAIVLQGLHVIHAEKGFMRFDFVVPNIVSDADGNWSVGALALLLDVIGIVTIYSFANRLTSTVDFNVSYYSTIKIQEHVEIKSKVSANRRKLMHVVVEVRREGNGEVIAVGKLWTASNKLTFAQVSKL</sequence>
<protein>
    <recommendedName>
        <fullName evidence="2">Thioesterase domain-containing protein</fullName>
    </recommendedName>
</protein>
<accession>A0A5D2BAS5</accession>
<dbReference type="CDD" id="cd03443">
    <property type="entry name" value="PaaI_thioesterase"/>
    <property type="match status" value="1"/>
</dbReference>
<dbReference type="AlphaFoldDB" id="A0A5D2BAS5"/>
<dbReference type="InterPro" id="IPR039298">
    <property type="entry name" value="ACOT13"/>
</dbReference>